<dbReference type="EMBL" id="JACYTR010000001">
    <property type="protein sequence ID" value="MBD8524116.1"/>
    <property type="molecule type" value="Genomic_DNA"/>
</dbReference>
<dbReference type="AlphaFoldDB" id="A0AAW3ZCX4"/>
<evidence type="ECO:0000313" key="2">
    <source>
        <dbReference type="Proteomes" id="UP000613768"/>
    </source>
</evidence>
<keyword evidence="2" id="KW-1185">Reference proteome</keyword>
<protein>
    <submittedName>
        <fullName evidence="1">Uncharacterized protein</fullName>
    </submittedName>
</protein>
<dbReference type="Proteomes" id="UP000613768">
    <property type="component" value="Unassembled WGS sequence"/>
</dbReference>
<reference evidence="1 2" key="1">
    <citation type="submission" date="2020-09" db="EMBL/GenBank/DDBJ databases">
        <title>Pseudoxanthomonas sp. CAU 1598 isolated from sand of Yaerae Beach.</title>
        <authorList>
            <person name="Kim W."/>
        </authorList>
    </citation>
    <scope>NUCLEOTIDE SEQUENCE [LARGE SCALE GENOMIC DNA]</scope>
    <source>
        <strain evidence="1 2">CAU 1598</strain>
    </source>
</reference>
<accession>A0AAW3ZCX4</accession>
<organism evidence="1 2">
    <name type="scientific">Pseudomarimonas arenosa</name>
    <dbReference type="NCBI Taxonomy" id="2774145"/>
    <lineage>
        <taxon>Bacteria</taxon>
        <taxon>Pseudomonadati</taxon>
        <taxon>Pseudomonadota</taxon>
        <taxon>Gammaproteobacteria</taxon>
        <taxon>Lysobacterales</taxon>
        <taxon>Lysobacteraceae</taxon>
        <taxon>Pseudomarimonas</taxon>
    </lineage>
</organism>
<gene>
    <name evidence="1" type="ORF">IFO71_00020</name>
</gene>
<name>A0AAW3ZCX4_9GAMM</name>
<dbReference type="RefSeq" id="WP_192027469.1">
    <property type="nucleotide sequence ID" value="NZ_JACYTR010000001.1"/>
</dbReference>
<proteinExistence type="predicted"/>
<evidence type="ECO:0000313" key="1">
    <source>
        <dbReference type="EMBL" id="MBD8524116.1"/>
    </source>
</evidence>
<comment type="caution">
    <text evidence="1">The sequence shown here is derived from an EMBL/GenBank/DDBJ whole genome shotgun (WGS) entry which is preliminary data.</text>
</comment>
<sequence length="437" mass="49358">MSDEIHKHRINKAQRQRIAKATSEARQDLVQEAGIADMLAQIKGVLKGRETEDGRKAEALLKEVVDRCALRLRKEKIAVEAKDEERVKAKAEAAWLDKKLKRRGARLVVLRRRANALKRQVAVAATLKPANTGRRAGETVTALDELRQAIKRGRVSENLPITDKLAGLLITDGKSLAGVETIQKWRWKWMGEQWWAFTSEVIEQGTKVAWWPLEDGRMPKKDQARAKEWAGKPDAFRCRLGGIYDIATLTKKIEPVKNDAMGLFLVRVEARVQAGIRDYYAEETPVVGLVEHMNVMQFLREPDDAFQAMPLTEALSHPWIEGRAPQRRRRAVVSEAIHRGLLAIDDLAREEEWARLRADAVGGRIGRAEERLSNPPISVIQAGDAMLVARRTAFEQRIAALKGDRDKWWEIRSEAQRAQLLALAGPAPKARVRPDRP</sequence>